<dbReference type="InterPro" id="IPR009081">
    <property type="entry name" value="PP-bd_ACP"/>
</dbReference>
<dbReference type="Gene3D" id="1.10.1200.10">
    <property type="entry name" value="ACP-like"/>
    <property type="match status" value="1"/>
</dbReference>
<protein>
    <submittedName>
        <fullName evidence="2">Acyl carrier protein</fullName>
    </submittedName>
</protein>
<evidence type="ECO:0000313" key="2">
    <source>
        <dbReference type="EMBL" id="SET43092.1"/>
    </source>
</evidence>
<dbReference type="STRING" id="460384.SAMN05216313_10660"/>
<reference evidence="3" key="1">
    <citation type="submission" date="2016-10" db="EMBL/GenBank/DDBJ databases">
        <authorList>
            <person name="Varghese N."/>
            <person name="Submissions S."/>
        </authorList>
    </citation>
    <scope>NUCLEOTIDE SEQUENCE [LARGE SCALE GENOMIC DNA]</scope>
    <source>
        <strain evidence="3">NLAE-zl-G277</strain>
    </source>
</reference>
<feature type="domain" description="Carrier" evidence="1">
    <location>
        <begin position="1"/>
        <end position="77"/>
    </location>
</feature>
<dbReference type="AlphaFoldDB" id="A0A1I0ED09"/>
<dbReference type="InterPro" id="IPR036736">
    <property type="entry name" value="ACP-like_sf"/>
</dbReference>
<organism evidence="2 3">
    <name type="scientific">Enterocloster lavalensis</name>
    <dbReference type="NCBI Taxonomy" id="460384"/>
    <lineage>
        <taxon>Bacteria</taxon>
        <taxon>Bacillati</taxon>
        <taxon>Bacillota</taxon>
        <taxon>Clostridia</taxon>
        <taxon>Lachnospirales</taxon>
        <taxon>Lachnospiraceae</taxon>
        <taxon>Enterocloster</taxon>
    </lineage>
</organism>
<sequence length="79" mass="8909">MRDEIIEKIIERGSYLWGKEAAELNENTTFAEVNAKSGHISSITTFLEDEYDCEVPYIGFKKCKTIGEAADYVAALLEE</sequence>
<dbReference type="SUPFAM" id="SSF47336">
    <property type="entry name" value="ACP-like"/>
    <property type="match status" value="1"/>
</dbReference>
<proteinExistence type="predicted"/>
<evidence type="ECO:0000313" key="3">
    <source>
        <dbReference type="Proteomes" id="UP000198508"/>
    </source>
</evidence>
<gene>
    <name evidence="2" type="ORF">SAMN05216313_10660</name>
</gene>
<dbReference type="RefSeq" id="WP_092362084.1">
    <property type="nucleotide sequence ID" value="NZ_DAINWJ010000384.1"/>
</dbReference>
<dbReference type="EMBL" id="FOIM01000006">
    <property type="protein sequence ID" value="SET43092.1"/>
    <property type="molecule type" value="Genomic_DNA"/>
</dbReference>
<accession>A0A1I0ED09</accession>
<evidence type="ECO:0000259" key="1">
    <source>
        <dbReference type="PROSITE" id="PS50075"/>
    </source>
</evidence>
<name>A0A1I0ED09_9FIRM</name>
<keyword evidence="3" id="KW-1185">Reference proteome</keyword>
<dbReference type="PROSITE" id="PS50075">
    <property type="entry name" value="CARRIER"/>
    <property type="match status" value="1"/>
</dbReference>
<dbReference type="Proteomes" id="UP000198508">
    <property type="component" value="Unassembled WGS sequence"/>
</dbReference>